<evidence type="ECO:0000256" key="1">
    <source>
        <dbReference type="SAM" id="MobiDB-lite"/>
    </source>
</evidence>
<dbReference type="InterPro" id="IPR036195">
    <property type="entry name" value="AbfB_ABD_sf"/>
</dbReference>
<evidence type="ECO:0000313" key="3">
    <source>
        <dbReference type="EMBL" id="KHD77457.1"/>
    </source>
</evidence>
<keyword evidence="4" id="KW-1185">Reference proteome</keyword>
<evidence type="ECO:0000259" key="2">
    <source>
        <dbReference type="Pfam" id="PF05270"/>
    </source>
</evidence>
<dbReference type="OrthoDB" id="8611574at2"/>
<dbReference type="InterPro" id="IPR007934">
    <property type="entry name" value="AbfB_ABD"/>
</dbReference>
<sequence length="226" mass="23802">MTDQGPSRSGGTVYGRGGLDVTAGAPSRLPRIIPAIVGAGAVAVLILGYTAWSSIGGGPDEPAAAATAPASVTTAAAPEPSTADPAPARLSTGEWLVSPLGDPNTYLTVSNEFAKMSPADPTRLSVVTGLADGSCFSFRLEDGRYLRHFDYRLRFDTSDDSDLFRADATFCPETGAAAGAFRLRSENYPEFLLHRRDDDSLYIAKPEGDDFTARSSFMVQDPSATT</sequence>
<feature type="region of interest" description="Disordered" evidence="1">
    <location>
        <begin position="60"/>
        <end position="89"/>
    </location>
</feature>
<name>A0A0A6XBI3_ACTUT</name>
<evidence type="ECO:0000313" key="4">
    <source>
        <dbReference type="Proteomes" id="UP000054537"/>
    </source>
</evidence>
<dbReference type="eggNOG" id="COG1595">
    <property type="taxonomic scope" value="Bacteria"/>
</dbReference>
<comment type="caution">
    <text evidence="3">The sequence shown here is derived from an EMBL/GenBank/DDBJ whole genome shotgun (WGS) entry which is preliminary data.</text>
</comment>
<dbReference type="Pfam" id="PF05270">
    <property type="entry name" value="AbfB"/>
    <property type="match status" value="1"/>
</dbReference>
<dbReference type="GO" id="GO:0046556">
    <property type="term" value="F:alpha-L-arabinofuranosidase activity"/>
    <property type="evidence" value="ECO:0007669"/>
    <property type="project" value="InterPro"/>
</dbReference>
<reference evidence="3 4" key="1">
    <citation type="submission" date="2014-10" db="EMBL/GenBank/DDBJ databases">
        <title>Draft genome sequence of Actinoplanes utahensis NRRL 12052.</title>
        <authorList>
            <person name="Velasco-Bucheli B."/>
            <person name="del Cerro C."/>
            <person name="Hormigo D."/>
            <person name="Garcia J.L."/>
            <person name="Acebal C."/>
            <person name="Arroyo M."/>
            <person name="de la Mata I."/>
        </authorList>
    </citation>
    <scope>NUCLEOTIDE SEQUENCE [LARGE SCALE GENOMIC DNA]</scope>
    <source>
        <strain evidence="3 4">NRRL 12052</strain>
    </source>
</reference>
<dbReference type="AlphaFoldDB" id="A0A0A6XBI3"/>
<feature type="domain" description="Alpha-L-arabinofuranosidase B arabinose-binding" evidence="2">
    <location>
        <begin position="118"/>
        <end position="218"/>
    </location>
</feature>
<dbReference type="EMBL" id="JRTT01000010">
    <property type="protein sequence ID" value="KHD77457.1"/>
    <property type="molecule type" value="Genomic_DNA"/>
</dbReference>
<dbReference type="Gene3D" id="2.80.10.50">
    <property type="match status" value="1"/>
</dbReference>
<dbReference type="STRING" id="1869.MB27_09990"/>
<accession>A0A0A6XBI3</accession>
<dbReference type="SUPFAM" id="SSF110221">
    <property type="entry name" value="AbfB domain"/>
    <property type="match status" value="1"/>
</dbReference>
<protein>
    <recommendedName>
        <fullName evidence="2">Alpha-L-arabinofuranosidase B arabinose-binding domain-containing protein</fullName>
    </recommendedName>
</protein>
<dbReference type="RefSeq" id="WP_043523959.1">
    <property type="nucleotide sequence ID" value="NZ_BAABKU010000015.1"/>
</dbReference>
<feature type="compositionally biased region" description="Low complexity" evidence="1">
    <location>
        <begin position="60"/>
        <end position="88"/>
    </location>
</feature>
<proteinExistence type="predicted"/>
<dbReference type="GO" id="GO:0046373">
    <property type="term" value="P:L-arabinose metabolic process"/>
    <property type="evidence" value="ECO:0007669"/>
    <property type="project" value="InterPro"/>
</dbReference>
<organism evidence="3 4">
    <name type="scientific">Actinoplanes utahensis</name>
    <dbReference type="NCBI Taxonomy" id="1869"/>
    <lineage>
        <taxon>Bacteria</taxon>
        <taxon>Bacillati</taxon>
        <taxon>Actinomycetota</taxon>
        <taxon>Actinomycetes</taxon>
        <taxon>Micromonosporales</taxon>
        <taxon>Micromonosporaceae</taxon>
        <taxon>Actinoplanes</taxon>
    </lineage>
</organism>
<gene>
    <name evidence="3" type="ORF">MB27_09990</name>
</gene>
<dbReference type="Proteomes" id="UP000054537">
    <property type="component" value="Unassembled WGS sequence"/>
</dbReference>